<dbReference type="AlphaFoldDB" id="A0ABD6ADC5"/>
<dbReference type="EMBL" id="JBHTBF010000003">
    <property type="protein sequence ID" value="MFC7318569.1"/>
    <property type="molecule type" value="Genomic_DNA"/>
</dbReference>
<dbReference type="Proteomes" id="UP001596547">
    <property type="component" value="Unassembled WGS sequence"/>
</dbReference>
<evidence type="ECO:0000256" key="1">
    <source>
        <dbReference type="SAM" id="MobiDB-lite"/>
    </source>
</evidence>
<evidence type="ECO:0000313" key="3">
    <source>
        <dbReference type="Proteomes" id="UP001596547"/>
    </source>
</evidence>
<gene>
    <name evidence="2" type="ORF">ACFQPE_17485</name>
</gene>
<accession>A0ABD6ADC5</accession>
<proteinExistence type="predicted"/>
<dbReference type="GeneID" id="79317243"/>
<reference evidence="2 3" key="1">
    <citation type="journal article" date="2019" name="Int. J. Syst. Evol. Microbiol.">
        <title>The Global Catalogue of Microorganisms (GCM) 10K type strain sequencing project: providing services to taxonomists for standard genome sequencing and annotation.</title>
        <authorList>
            <consortium name="The Broad Institute Genomics Platform"/>
            <consortium name="The Broad Institute Genome Sequencing Center for Infectious Disease"/>
            <person name="Wu L."/>
            <person name="Ma J."/>
        </authorList>
    </citation>
    <scope>NUCLEOTIDE SEQUENCE [LARGE SCALE GENOMIC DNA]</scope>
    <source>
        <strain evidence="2 3">PSR21</strain>
    </source>
</reference>
<dbReference type="RefSeq" id="WP_276306589.1">
    <property type="nucleotide sequence ID" value="NZ_CP119993.1"/>
</dbReference>
<keyword evidence="3" id="KW-1185">Reference proteome</keyword>
<protein>
    <submittedName>
        <fullName evidence="2">Zn-dependent oxidoreductase</fullName>
    </submittedName>
</protein>
<sequence>MSPDDSSREVACTLTDEQERERSEEVRTRLVANYVGFEETEDGLAVRFAGTNESLLAVARFASWESTCCAFAEYEITVVPPYEETVLSITGPDGTRQMFRDGLVERLEAETA</sequence>
<feature type="region of interest" description="Disordered" evidence="1">
    <location>
        <begin position="1"/>
        <end position="23"/>
    </location>
</feature>
<evidence type="ECO:0000313" key="2">
    <source>
        <dbReference type="EMBL" id="MFC7318569.1"/>
    </source>
</evidence>
<name>A0ABD6ADC5_9EURY</name>
<organism evidence="2 3">
    <name type="scientific">Halomarina halobia</name>
    <dbReference type="NCBI Taxonomy" id="3033386"/>
    <lineage>
        <taxon>Archaea</taxon>
        <taxon>Methanobacteriati</taxon>
        <taxon>Methanobacteriota</taxon>
        <taxon>Stenosarchaea group</taxon>
        <taxon>Halobacteria</taxon>
        <taxon>Halobacteriales</taxon>
        <taxon>Natronomonadaceae</taxon>
        <taxon>Halomarina</taxon>
    </lineage>
</organism>
<comment type="caution">
    <text evidence="2">The sequence shown here is derived from an EMBL/GenBank/DDBJ whole genome shotgun (WGS) entry which is preliminary data.</text>
</comment>